<organism evidence="1 2">
    <name type="scientific">Mythimna loreyi</name>
    <dbReference type="NCBI Taxonomy" id="667449"/>
    <lineage>
        <taxon>Eukaryota</taxon>
        <taxon>Metazoa</taxon>
        <taxon>Ecdysozoa</taxon>
        <taxon>Arthropoda</taxon>
        <taxon>Hexapoda</taxon>
        <taxon>Insecta</taxon>
        <taxon>Pterygota</taxon>
        <taxon>Neoptera</taxon>
        <taxon>Endopterygota</taxon>
        <taxon>Lepidoptera</taxon>
        <taxon>Glossata</taxon>
        <taxon>Ditrysia</taxon>
        <taxon>Noctuoidea</taxon>
        <taxon>Noctuidae</taxon>
        <taxon>Noctuinae</taxon>
        <taxon>Hadenini</taxon>
        <taxon>Mythimna</taxon>
    </lineage>
</organism>
<keyword evidence="2" id="KW-1185">Reference proteome</keyword>
<protein>
    <submittedName>
        <fullName evidence="1">Uncharacterized protein</fullName>
    </submittedName>
</protein>
<dbReference type="EMBL" id="CM056807">
    <property type="protein sequence ID" value="KAJ8705838.1"/>
    <property type="molecule type" value="Genomic_DNA"/>
</dbReference>
<gene>
    <name evidence="1" type="ORF">PYW08_012884</name>
</gene>
<reference evidence="1" key="1">
    <citation type="submission" date="2023-03" db="EMBL/GenBank/DDBJ databases">
        <title>Chromosome-level genomes of two armyworms, Mythimna separata and Mythimna loreyi, provide insights into the biosynthesis and reception of sex pheromones.</title>
        <authorList>
            <person name="Zhao H."/>
        </authorList>
    </citation>
    <scope>NUCLEOTIDE SEQUENCE</scope>
    <source>
        <strain evidence="1">BeijingLab</strain>
    </source>
</reference>
<sequence>MLPVYFVIGLLNIFSQHHNYGIKIDDPNFDVRVRRSIVEDGKKPLINLLNTEENNLKRDKRYAYYKKTRITNNDITRYNNENNNNGNETAKTNRYDIFNPNYNYLFNKTNNNLNKNLNNSGINNLLTNYRPMTINSYPYGYPPGYARTNPGLRTNQVASTTGYKNEPVFYNYQNPDGKNFAGFAGYSANKLGLVTTPMPYLPSYTQNPTNIFTSNFPTQNNLPASYTTTSRPGIHNLPYGTNPANGVYNNLAPYAPNFGNGSANFNNGFPNFNNGSANFDNGSLNFNNGSTNFDNGSANFTDGSVNFNNGSYISVNSTNTTVTTTEKILKICVICNIPCPRFMKRFGSICAEAESIEDDYS</sequence>
<comment type="caution">
    <text evidence="1">The sequence shown here is derived from an EMBL/GenBank/DDBJ whole genome shotgun (WGS) entry which is preliminary data.</text>
</comment>
<proteinExistence type="predicted"/>
<accession>A0ACC2Q213</accession>
<name>A0ACC2Q213_9NEOP</name>
<evidence type="ECO:0000313" key="2">
    <source>
        <dbReference type="Proteomes" id="UP001231649"/>
    </source>
</evidence>
<evidence type="ECO:0000313" key="1">
    <source>
        <dbReference type="EMBL" id="KAJ8705838.1"/>
    </source>
</evidence>
<dbReference type="Proteomes" id="UP001231649">
    <property type="component" value="Chromosome 31"/>
</dbReference>